<protein>
    <submittedName>
        <fullName evidence="10">Pleckstrin homology-like domain</fullName>
    </submittedName>
</protein>
<feature type="coiled-coil region" evidence="5">
    <location>
        <begin position="139"/>
        <end position="166"/>
    </location>
</feature>
<dbReference type="Proteomes" id="UP000192927">
    <property type="component" value="Unassembled WGS sequence"/>
</dbReference>
<feature type="compositionally biased region" description="Polar residues" evidence="6">
    <location>
        <begin position="1450"/>
        <end position="1489"/>
    </location>
</feature>
<keyword evidence="5" id="KW-0175">Coiled coil</keyword>
<feature type="compositionally biased region" description="Polar residues" evidence="6">
    <location>
        <begin position="650"/>
        <end position="679"/>
    </location>
</feature>
<evidence type="ECO:0000256" key="4">
    <source>
        <dbReference type="ARBA" id="ARBA00023136"/>
    </source>
</evidence>
<dbReference type="Pfam" id="PF00169">
    <property type="entry name" value="PH"/>
    <property type="match status" value="1"/>
</dbReference>
<dbReference type="InterPro" id="IPR042067">
    <property type="entry name" value="Sip3_PH"/>
</dbReference>
<keyword evidence="3 7" id="KW-1133">Transmembrane helix</keyword>
<evidence type="ECO:0000256" key="2">
    <source>
        <dbReference type="ARBA" id="ARBA00022692"/>
    </source>
</evidence>
<keyword evidence="4 7" id="KW-0472">Membrane</keyword>
<dbReference type="FunFam" id="1.20.1270.60:FF:000079">
    <property type="entry name" value="Transcription factor SipA3"/>
    <property type="match status" value="1"/>
</dbReference>
<evidence type="ECO:0000256" key="1">
    <source>
        <dbReference type="ARBA" id="ARBA00004370"/>
    </source>
</evidence>
<dbReference type="PANTHER" id="PTHR14248">
    <property type="entry name" value="CYCLIN Y, ISOFORM A"/>
    <property type="match status" value="1"/>
</dbReference>
<dbReference type="FunFam" id="2.30.29.30:FF:000349">
    <property type="entry name" value="Transcription factor SipA3"/>
    <property type="match status" value="1"/>
</dbReference>
<dbReference type="EMBL" id="FWEW01000736">
    <property type="protein sequence ID" value="SLM35541.1"/>
    <property type="molecule type" value="Genomic_DNA"/>
</dbReference>
<feature type="region of interest" description="Disordered" evidence="6">
    <location>
        <begin position="1606"/>
        <end position="1638"/>
    </location>
</feature>
<dbReference type="InterPro" id="IPR011993">
    <property type="entry name" value="PH-like_dom_sf"/>
</dbReference>
<dbReference type="InterPro" id="IPR004148">
    <property type="entry name" value="BAR_dom"/>
</dbReference>
<feature type="domain" description="PH" evidence="8">
    <location>
        <begin position="309"/>
        <end position="410"/>
    </location>
</feature>
<dbReference type="CDD" id="cd13280">
    <property type="entry name" value="PH_SIP3"/>
    <property type="match status" value="1"/>
</dbReference>
<organism evidence="10 11">
    <name type="scientific">Lasallia pustulata</name>
    <dbReference type="NCBI Taxonomy" id="136370"/>
    <lineage>
        <taxon>Eukaryota</taxon>
        <taxon>Fungi</taxon>
        <taxon>Dikarya</taxon>
        <taxon>Ascomycota</taxon>
        <taxon>Pezizomycotina</taxon>
        <taxon>Lecanoromycetes</taxon>
        <taxon>OSLEUM clade</taxon>
        <taxon>Umbilicariomycetidae</taxon>
        <taxon>Umbilicariales</taxon>
        <taxon>Umbilicariaceae</taxon>
        <taxon>Lasallia</taxon>
    </lineage>
</organism>
<accession>A0A1W5CXJ3</accession>
<evidence type="ECO:0000259" key="8">
    <source>
        <dbReference type="PROSITE" id="PS50003"/>
    </source>
</evidence>
<evidence type="ECO:0000259" key="9">
    <source>
        <dbReference type="PROSITE" id="PS51778"/>
    </source>
</evidence>
<evidence type="ECO:0000256" key="3">
    <source>
        <dbReference type="ARBA" id="ARBA00022989"/>
    </source>
</evidence>
<dbReference type="PROSITE" id="PS50003">
    <property type="entry name" value="PH_DOMAIN"/>
    <property type="match status" value="1"/>
</dbReference>
<feature type="transmembrane region" description="Helical" evidence="7">
    <location>
        <begin position="1175"/>
        <end position="1193"/>
    </location>
</feature>
<dbReference type="Gene3D" id="3.40.50.1820">
    <property type="entry name" value="alpha/beta hydrolase"/>
    <property type="match status" value="1"/>
</dbReference>
<sequence>MAEAIQPALTQITKPISLVPVGLKEAALDSPTFRATTLHFSEQVDIVEKWLDGYVKTITKLSYELSTFESLVNAFIAYGAPPAQVSEAVLDHDYTLLAIKRYGEGAREYWSSTISGLKRLDASVVDPIRNFLQTDIRAFKESRRHLEIMQKQIDNLQARYAAQTKTKEASSLREDAFQLHEARKAYLKASMDFCVIAPNLRTSLDKLLVKLFSDQWRDMRASRDHVNSSLGKWGTEIERIRGWSREMESGERTFRRELQAARKQIEESAEAAARPSRELEDYSVSAASLGSKGSTKSGAQTSAKPGLLKSEKQGWLYLRTLTGKPTRTVWVRRWYFVKNGIFGWLVQGSRSGGVEESERIGVLLCNVRPAPQEERRFCFEVMTKDTTILLQADTQPELADWISGFDVAKRKALEDPESTDSPGGARSQDAAFAISPPIAPEFAASSGDVGMQQLTDEALGIERSGTLLIPGDPLTTRSSIDVSMHRRPTIGEREGENPREHAARIIQKLDLHRKSNAGVAGSLPNSPGLAPGGPSGGIASLIAASHNVLPVGPATLLPPSESSAGRIMPSTLRDLPTSTLAPSTLANPPAPTNLSGAAVVVNGERGIGIGRTDTTGGMPSGIMANLWGSTNWGYMNRLERGELKAPQHGKISTPSSPQFRPSGSPSKATQSPARRQTVNLDGDAVNIQSPGVLPPEFPNYYPLQLKAQDAQFRLLFPNVRRQEKLVLVFRASWNPNDQQEFPGRAYVTAKEIYFYSNHLGLVLITGVSLESISEVTAAPGRDCDFLFLHLKDTSNKYGFTRITIKTFLDPLKLLQRRLNFLVQNCNAEDPLDLESIMKTLIKLEHEDNGESPSLESWEDVSISTPADDGSSIRRDAPQRGGRDLRTTVLVDQRLYGATNRQGEPREVAKFKLPAQPVVYTPRGMHKPTVEKTYEISPKALFHVMFGDRSAVWQLLYHERRAQGIKQKPWSQLTQGHMRREFEYQIDHHGIFGRVKQITIADYQMIDVLNDHLCYVVTDRKIPWHLPYHQHFMLVTKVVITHTAKSKCKLAIHTKVEWSKPRTLAQSLVERRALADLEMDSLDLADLITDQVRKLGPKSRTKKAIEIFGHVGQQTQVSEFTNADVPLPSQLRRSMTRRTMARLIIDAIASLFESVLTSLLQWIGVLMRWVWKTANANSFIIGILALSVLTNLFFSSRDTSAWWKERNASKFMTRLGVGPNQMMSKAVYVSDLDGVVSNTVWNQSVPESRCMDAFQQVANLADMDAPYSSTDSVFSDPSTKATARRLRRTRQHLGSYRHDLLVAMRVVNRIEQEVRRAEWENWVLDETSKCSQIEAMMNEKQTNKASSKKQQVLEAKRKRFADVKTSLRPNESPTTDVILIGHSMGGLLASEVALIPADSPDSKFRHHILGIVNFDTPFLGMHPGVIISGIGSLFKPAAAAPASGNAAEISPSVSSSLPTGQSQTTLDGFSPTSQAPSLYTRNSQSALNPENSEEPGPITKSPTGSQPSTAPSYLGSPSASINDPNYNPPFPNDVRLPTRTGWNNALHFVTKHSDGLTQATKAYVTSHLEFGGAVGDYKGLHKRYQKLRALEDARPPDHRIRFVNYYTASTGRPSQPKKAPSLPLDGTEISMTPRSSSQN</sequence>
<evidence type="ECO:0000256" key="5">
    <source>
        <dbReference type="SAM" id="Coils"/>
    </source>
</evidence>
<keyword evidence="11" id="KW-1185">Reference proteome</keyword>
<dbReference type="InterPro" id="IPR029058">
    <property type="entry name" value="AB_hydrolase_fold"/>
</dbReference>
<dbReference type="Gene3D" id="2.30.29.30">
    <property type="entry name" value="Pleckstrin-homology domain (PH domain)/Phosphotyrosine-binding domain (PTB)"/>
    <property type="match status" value="1"/>
</dbReference>
<dbReference type="GO" id="GO:0005737">
    <property type="term" value="C:cytoplasm"/>
    <property type="evidence" value="ECO:0007669"/>
    <property type="project" value="InterPro"/>
</dbReference>
<feature type="compositionally biased region" description="Basic and acidic residues" evidence="6">
    <location>
        <begin position="870"/>
        <end position="883"/>
    </location>
</feature>
<dbReference type="SUPFAM" id="SSF50729">
    <property type="entry name" value="PH domain-like"/>
    <property type="match status" value="1"/>
</dbReference>
<dbReference type="SUPFAM" id="SSF53474">
    <property type="entry name" value="alpha/beta-Hydrolases"/>
    <property type="match status" value="1"/>
</dbReference>
<feature type="domain" description="VASt" evidence="9">
    <location>
        <begin position="924"/>
        <end position="1095"/>
    </location>
</feature>
<reference evidence="11" key="1">
    <citation type="submission" date="2017-03" db="EMBL/GenBank/DDBJ databases">
        <authorList>
            <person name="Sharma R."/>
            <person name="Thines M."/>
        </authorList>
    </citation>
    <scope>NUCLEOTIDE SEQUENCE [LARGE SCALE GENOMIC DNA]</scope>
</reference>
<evidence type="ECO:0000313" key="11">
    <source>
        <dbReference type="Proteomes" id="UP000192927"/>
    </source>
</evidence>
<name>A0A1W5CXJ3_9LECA</name>
<proteinExistence type="predicted"/>
<feature type="compositionally biased region" description="Polar residues" evidence="6">
    <location>
        <begin position="1628"/>
        <end position="1638"/>
    </location>
</feature>
<comment type="subcellular location">
    <subcellularLocation>
        <location evidence="1">Membrane</location>
    </subcellularLocation>
</comment>
<feature type="region of interest" description="Disordered" evidence="6">
    <location>
        <begin position="1446"/>
        <end position="1533"/>
    </location>
</feature>
<dbReference type="InterPro" id="IPR031968">
    <property type="entry name" value="VASt"/>
</dbReference>
<dbReference type="InterPro" id="IPR027267">
    <property type="entry name" value="AH/BAR_dom_sf"/>
</dbReference>
<dbReference type="CDD" id="cd07609">
    <property type="entry name" value="BAR_SIP3_fungi"/>
    <property type="match status" value="1"/>
</dbReference>
<dbReference type="GO" id="GO:0016020">
    <property type="term" value="C:membrane"/>
    <property type="evidence" value="ECO:0007669"/>
    <property type="project" value="UniProtKB-SubCell"/>
</dbReference>
<dbReference type="InterPro" id="IPR001849">
    <property type="entry name" value="PH_domain"/>
</dbReference>
<dbReference type="Pfam" id="PF16016">
    <property type="entry name" value="VASt"/>
    <property type="match status" value="1"/>
</dbReference>
<dbReference type="SUPFAM" id="SSF103657">
    <property type="entry name" value="BAR/IMD domain-like"/>
    <property type="match status" value="1"/>
</dbReference>
<feature type="transmembrane region" description="Helical" evidence="7">
    <location>
        <begin position="1142"/>
        <end position="1163"/>
    </location>
</feature>
<evidence type="ECO:0000313" key="10">
    <source>
        <dbReference type="EMBL" id="SLM35541.1"/>
    </source>
</evidence>
<dbReference type="Gene3D" id="1.20.1270.60">
    <property type="entry name" value="Arfaptin homology (AH) domain/BAR domain"/>
    <property type="match status" value="1"/>
</dbReference>
<feature type="region of interest" description="Disordered" evidence="6">
    <location>
        <begin position="644"/>
        <end position="680"/>
    </location>
</feature>
<feature type="compositionally biased region" description="Polar residues" evidence="6">
    <location>
        <begin position="1499"/>
        <end position="1520"/>
    </location>
</feature>
<dbReference type="Pfam" id="PF16746">
    <property type="entry name" value="BAR_3"/>
    <property type="match status" value="1"/>
</dbReference>
<evidence type="ECO:0000256" key="6">
    <source>
        <dbReference type="SAM" id="MobiDB-lite"/>
    </source>
</evidence>
<feature type="region of interest" description="Disordered" evidence="6">
    <location>
        <begin position="847"/>
        <end position="883"/>
    </location>
</feature>
<evidence type="ECO:0000256" key="7">
    <source>
        <dbReference type="SAM" id="Phobius"/>
    </source>
</evidence>
<dbReference type="PROSITE" id="PS51778">
    <property type="entry name" value="VAST"/>
    <property type="match status" value="1"/>
</dbReference>
<dbReference type="InterPro" id="IPR039463">
    <property type="entry name" value="Sip3/Lam1_BAR"/>
</dbReference>
<dbReference type="SMART" id="SM00233">
    <property type="entry name" value="PH"/>
    <property type="match status" value="1"/>
</dbReference>
<keyword evidence="2 7" id="KW-0812">Transmembrane</keyword>